<sequence>MEIAKNDPRSDTHVKDTKNNKRKLAVSCNDDSYFNLRLFLRQLRSHFIQMIAETDSAVVDLQNEDCVEKSTVWKMNDGRLRGSYIVNQFTMG</sequence>
<protein>
    <submittedName>
        <fullName evidence="1">Chitinase A</fullName>
    </submittedName>
</protein>
<organism evidence="1 2">
    <name type="scientific">Gossypium arboreum</name>
    <name type="common">Tree cotton</name>
    <name type="synonym">Gossypium nanking</name>
    <dbReference type="NCBI Taxonomy" id="29729"/>
    <lineage>
        <taxon>Eukaryota</taxon>
        <taxon>Viridiplantae</taxon>
        <taxon>Streptophyta</taxon>
        <taxon>Embryophyta</taxon>
        <taxon>Tracheophyta</taxon>
        <taxon>Spermatophyta</taxon>
        <taxon>Magnoliopsida</taxon>
        <taxon>eudicotyledons</taxon>
        <taxon>Gunneridae</taxon>
        <taxon>Pentapetalae</taxon>
        <taxon>rosids</taxon>
        <taxon>malvids</taxon>
        <taxon>Malvales</taxon>
        <taxon>Malvaceae</taxon>
        <taxon>Malvoideae</taxon>
        <taxon>Gossypium</taxon>
    </lineage>
</organism>
<reference evidence="2" key="1">
    <citation type="submission" date="2014-09" db="EMBL/GenBank/DDBJ databases">
        <authorList>
            <person name="Mudge J."/>
            <person name="Ramaraj T."/>
            <person name="Lindquist I.E."/>
            <person name="Bharti A.K."/>
            <person name="Sundararajan A."/>
            <person name="Cameron C.T."/>
            <person name="Woodward J.E."/>
            <person name="May G.D."/>
            <person name="Brubaker C."/>
            <person name="Broadhvest J."/>
            <person name="Wilkins T.A."/>
        </authorList>
    </citation>
    <scope>NUCLEOTIDE SEQUENCE</scope>
    <source>
        <strain evidence="2">cv. AKA8401</strain>
    </source>
</reference>
<keyword evidence="2" id="KW-1185">Reference proteome</keyword>
<name>A0A0B0MR77_GOSAR</name>
<evidence type="ECO:0000313" key="2">
    <source>
        <dbReference type="Proteomes" id="UP000032142"/>
    </source>
</evidence>
<comment type="caution">
    <text evidence="1">The sequence shown here is derived from an EMBL/GenBank/DDBJ whole genome shotgun (WGS) entry which is preliminary data.</text>
</comment>
<dbReference type="EMBL" id="JRRC01301672">
    <property type="protein sequence ID" value="KHG02842.1"/>
    <property type="molecule type" value="Genomic_DNA"/>
</dbReference>
<proteinExistence type="predicted"/>
<dbReference type="AlphaFoldDB" id="A0A0B0MR77"/>
<dbReference type="Proteomes" id="UP000032142">
    <property type="component" value="Unassembled WGS sequence"/>
</dbReference>
<evidence type="ECO:0000313" key="1">
    <source>
        <dbReference type="EMBL" id="KHG02842.1"/>
    </source>
</evidence>
<accession>A0A0B0MR77</accession>
<gene>
    <name evidence="1" type="ORF">F383_24058</name>
</gene>